<evidence type="ECO:0008006" key="3">
    <source>
        <dbReference type="Google" id="ProtNLM"/>
    </source>
</evidence>
<reference evidence="2" key="1">
    <citation type="journal article" date="2019" name="Int. J. Syst. Evol. Microbiol.">
        <title>The Global Catalogue of Microorganisms (GCM) 10K type strain sequencing project: providing services to taxonomists for standard genome sequencing and annotation.</title>
        <authorList>
            <consortium name="The Broad Institute Genomics Platform"/>
            <consortium name="The Broad Institute Genome Sequencing Center for Infectious Disease"/>
            <person name="Wu L."/>
            <person name="Ma J."/>
        </authorList>
    </citation>
    <scope>NUCLEOTIDE SEQUENCE [LARGE SCALE GENOMIC DNA]</scope>
    <source>
        <strain evidence="2">JCM 14736</strain>
    </source>
</reference>
<dbReference type="EMBL" id="BAAAOB010000001">
    <property type="protein sequence ID" value="GAA1784656.1"/>
    <property type="molecule type" value="Genomic_DNA"/>
</dbReference>
<dbReference type="SUPFAM" id="SSF52540">
    <property type="entry name" value="P-loop containing nucleoside triphosphate hydrolases"/>
    <property type="match status" value="1"/>
</dbReference>
<dbReference type="Gene3D" id="3.40.50.300">
    <property type="entry name" value="P-loop containing nucleotide triphosphate hydrolases"/>
    <property type="match status" value="1"/>
</dbReference>
<dbReference type="Proteomes" id="UP001500851">
    <property type="component" value="Unassembled WGS sequence"/>
</dbReference>
<sequence>MSGPATGPDSGAETVARALLARAALLRGRPPCVVLVDGRSGSGKTTIAGALVPLLGDALGAPAELLRVEDLYPGWDGLAAGAASVPAALRTGRYRRYDWIAGNFAEERRIERGRPLVIEGCGALSAENLAAARAWAAGSGAGAGAGVEAGARAAAGAVLPVWIELPAEERRRRALARDGETFRPYWDRWASQEDALAARTHPIAFAREILHGG</sequence>
<keyword evidence="2" id="KW-1185">Reference proteome</keyword>
<accession>A0ABP4XIX8</accession>
<gene>
    <name evidence="1" type="ORF">GCM10009768_11910</name>
</gene>
<proteinExistence type="predicted"/>
<comment type="caution">
    <text evidence="1">The sequence shown here is derived from an EMBL/GenBank/DDBJ whole genome shotgun (WGS) entry which is preliminary data.</text>
</comment>
<name>A0ABP4XIX8_9MICO</name>
<evidence type="ECO:0000313" key="2">
    <source>
        <dbReference type="Proteomes" id="UP001500851"/>
    </source>
</evidence>
<evidence type="ECO:0000313" key="1">
    <source>
        <dbReference type="EMBL" id="GAA1784656.1"/>
    </source>
</evidence>
<protein>
    <recommendedName>
        <fullName evidence="3">Uridine kinase</fullName>
    </recommendedName>
</protein>
<organism evidence="1 2">
    <name type="scientific">Leucobacter iarius</name>
    <dbReference type="NCBI Taxonomy" id="333963"/>
    <lineage>
        <taxon>Bacteria</taxon>
        <taxon>Bacillati</taxon>
        <taxon>Actinomycetota</taxon>
        <taxon>Actinomycetes</taxon>
        <taxon>Micrococcales</taxon>
        <taxon>Microbacteriaceae</taxon>
        <taxon>Leucobacter</taxon>
    </lineage>
</organism>
<dbReference type="InterPro" id="IPR027417">
    <property type="entry name" value="P-loop_NTPase"/>
</dbReference>
<dbReference type="RefSeq" id="WP_344030516.1">
    <property type="nucleotide sequence ID" value="NZ_BAAAOB010000001.1"/>
</dbReference>